<sequence length="126" mass="14128">MKGDRAVRIWMIILAISCYITQGVLFNLLFPWVISPLIVAWLWLKHEQSLKEEGSYAAVMGFVSGSSLVLIYCHVMWLSQESVKSVSLAAANMDFILSPLYAFALGTVGAIIGYSTRRLRRDSCHK</sequence>
<evidence type="ECO:0000256" key="1">
    <source>
        <dbReference type="SAM" id="Phobius"/>
    </source>
</evidence>
<keyword evidence="3" id="KW-1185">Reference proteome</keyword>
<feature type="transmembrane region" description="Helical" evidence="1">
    <location>
        <begin position="97"/>
        <end position="116"/>
    </location>
</feature>
<organism evidence="2 3">
    <name type="scientific">Lacimicrobium alkaliphilum</name>
    <dbReference type="NCBI Taxonomy" id="1526571"/>
    <lineage>
        <taxon>Bacteria</taxon>
        <taxon>Pseudomonadati</taxon>
        <taxon>Pseudomonadota</taxon>
        <taxon>Gammaproteobacteria</taxon>
        <taxon>Alteromonadales</taxon>
        <taxon>Alteromonadaceae</taxon>
        <taxon>Lacimicrobium</taxon>
    </lineage>
</organism>
<comment type="caution">
    <text evidence="2">The sequence shown here is derived from an EMBL/GenBank/DDBJ whole genome shotgun (WGS) entry which is preliminary data.</text>
</comment>
<feature type="transmembrane region" description="Helical" evidence="1">
    <location>
        <begin position="28"/>
        <end position="44"/>
    </location>
</feature>
<feature type="transmembrane region" description="Helical" evidence="1">
    <location>
        <begin position="56"/>
        <end position="77"/>
    </location>
</feature>
<accession>A0ABQ1R3T4</accession>
<proteinExistence type="predicted"/>
<dbReference type="Proteomes" id="UP000614272">
    <property type="component" value="Unassembled WGS sequence"/>
</dbReference>
<protein>
    <submittedName>
        <fullName evidence="2">Uncharacterized protein</fullName>
    </submittedName>
</protein>
<dbReference type="EMBL" id="BMGJ01000002">
    <property type="protein sequence ID" value="GGD55397.1"/>
    <property type="molecule type" value="Genomic_DNA"/>
</dbReference>
<name>A0ABQ1R3T4_9ALTE</name>
<evidence type="ECO:0000313" key="3">
    <source>
        <dbReference type="Proteomes" id="UP000614272"/>
    </source>
</evidence>
<evidence type="ECO:0000313" key="2">
    <source>
        <dbReference type="EMBL" id="GGD55397.1"/>
    </source>
</evidence>
<keyword evidence="1" id="KW-0472">Membrane</keyword>
<keyword evidence="1" id="KW-1133">Transmembrane helix</keyword>
<keyword evidence="1" id="KW-0812">Transmembrane</keyword>
<gene>
    <name evidence="2" type="ORF">GCM10011357_08820</name>
</gene>
<reference evidence="3" key="1">
    <citation type="journal article" date="2019" name="Int. J. Syst. Evol. Microbiol.">
        <title>The Global Catalogue of Microorganisms (GCM) 10K type strain sequencing project: providing services to taxonomists for standard genome sequencing and annotation.</title>
        <authorList>
            <consortium name="The Broad Institute Genomics Platform"/>
            <consortium name="The Broad Institute Genome Sequencing Center for Infectious Disease"/>
            <person name="Wu L."/>
            <person name="Ma J."/>
        </authorList>
    </citation>
    <scope>NUCLEOTIDE SEQUENCE [LARGE SCALE GENOMIC DNA]</scope>
    <source>
        <strain evidence="3">CGMCC 1.12923</strain>
    </source>
</reference>